<dbReference type="OrthoDB" id="10387120at2759"/>
<feature type="non-terminal residue" evidence="1">
    <location>
        <position position="1"/>
    </location>
</feature>
<reference evidence="1" key="1">
    <citation type="journal article" date="2014" name="BMC Genomics">
        <title>Characterizing the developmental transcriptome of the oriental fruit fly, Bactrocera dorsalis (Diptera: Tephritidae) through comparative genomic analysis with Drosophila melanogaster utilizing modENCODE datasets.</title>
        <authorList>
            <person name="Geib S.M."/>
            <person name="Calla B."/>
            <person name="Hall B."/>
            <person name="Hou S."/>
            <person name="Manoukis N.C."/>
        </authorList>
    </citation>
    <scope>NUCLEOTIDE SEQUENCE</scope>
    <source>
        <strain evidence="1">Punador</strain>
    </source>
</reference>
<sequence>LGIKSVVSVDRWKQLAQSETKMTGVCIKYLAALLLVVGIVCINADDTENPETDADIFASRDRLLNSIYNEDFTLNVYVLKRSEELCNKISDDDLNTLAYKNKTSEASDESEALDTRETLLRKCVHRLVARFDLTGNHNDREDLLLLKYGFEDIGKDVYRKYEEFFEVILRRIDKYLKRLTPEQQSKQMAQNLKGWSSKIRDASTLAGKEMEFLSFMRFYLFKEGV</sequence>
<dbReference type="AlphaFoldDB" id="A0A034WNT1"/>
<evidence type="ECO:0000313" key="1">
    <source>
        <dbReference type="EMBL" id="JAC55845.1"/>
    </source>
</evidence>
<accession>A0A034WNT1</accession>
<dbReference type="EMBL" id="GAKP01003107">
    <property type="protein sequence ID" value="JAC55845.1"/>
    <property type="molecule type" value="Transcribed_RNA"/>
</dbReference>
<proteinExistence type="predicted"/>
<protein>
    <submittedName>
        <fullName evidence="1">Uncharacterized protein</fullName>
    </submittedName>
</protein>
<name>A0A034WNT1_BACDO</name>
<organism evidence="1">
    <name type="scientific">Bactrocera dorsalis</name>
    <name type="common">Oriental fruit fly</name>
    <name type="synonym">Dacus dorsalis</name>
    <dbReference type="NCBI Taxonomy" id="27457"/>
    <lineage>
        <taxon>Eukaryota</taxon>
        <taxon>Metazoa</taxon>
        <taxon>Ecdysozoa</taxon>
        <taxon>Arthropoda</taxon>
        <taxon>Hexapoda</taxon>
        <taxon>Insecta</taxon>
        <taxon>Pterygota</taxon>
        <taxon>Neoptera</taxon>
        <taxon>Endopterygota</taxon>
        <taxon>Diptera</taxon>
        <taxon>Brachycera</taxon>
        <taxon>Muscomorpha</taxon>
        <taxon>Tephritoidea</taxon>
        <taxon>Tephritidae</taxon>
        <taxon>Bactrocera</taxon>
        <taxon>Bactrocera</taxon>
    </lineage>
</organism>